<dbReference type="Gene3D" id="3.40.50.620">
    <property type="entry name" value="HUPs"/>
    <property type="match status" value="1"/>
</dbReference>
<name>A0A3N6M287_NATCH</name>
<gene>
    <name evidence="5" type="ORF">EA473_06785</name>
</gene>
<organism evidence="5 6">
    <name type="scientific">Natrarchaeobius chitinivorans</name>
    <dbReference type="NCBI Taxonomy" id="1679083"/>
    <lineage>
        <taxon>Archaea</taxon>
        <taxon>Methanobacteriati</taxon>
        <taxon>Methanobacteriota</taxon>
        <taxon>Stenosarchaea group</taxon>
        <taxon>Halobacteria</taxon>
        <taxon>Halobacteriales</taxon>
        <taxon>Natrialbaceae</taxon>
        <taxon>Natrarchaeobius</taxon>
    </lineage>
</organism>
<dbReference type="CDD" id="cd01991">
    <property type="entry name" value="Asn_synthase_B_C"/>
    <property type="match status" value="1"/>
</dbReference>
<keyword evidence="6" id="KW-1185">Reference proteome</keyword>
<evidence type="ECO:0000256" key="1">
    <source>
        <dbReference type="ARBA" id="ARBA00022741"/>
    </source>
</evidence>
<dbReference type="Proteomes" id="UP000282323">
    <property type="component" value="Unassembled WGS sequence"/>
</dbReference>
<evidence type="ECO:0000256" key="2">
    <source>
        <dbReference type="ARBA" id="ARBA00022840"/>
    </source>
</evidence>
<evidence type="ECO:0000259" key="4">
    <source>
        <dbReference type="Pfam" id="PF00733"/>
    </source>
</evidence>
<evidence type="ECO:0000313" key="5">
    <source>
        <dbReference type="EMBL" id="RQG95887.1"/>
    </source>
</evidence>
<dbReference type="InterPro" id="IPR014729">
    <property type="entry name" value="Rossmann-like_a/b/a_fold"/>
</dbReference>
<dbReference type="OrthoDB" id="8692at2157"/>
<dbReference type="RefSeq" id="WP_124194886.1">
    <property type="nucleotide sequence ID" value="NZ_REGA01000004.1"/>
</dbReference>
<evidence type="ECO:0000313" key="6">
    <source>
        <dbReference type="Proteomes" id="UP000282323"/>
    </source>
</evidence>
<dbReference type="Pfam" id="PF00733">
    <property type="entry name" value="Asn_synthase"/>
    <property type="match status" value="2"/>
</dbReference>
<evidence type="ECO:0000256" key="3">
    <source>
        <dbReference type="SAM" id="MobiDB-lite"/>
    </source>
</evidence>
<dbReference type="GO" id="GO:0005829">
    <property type="term" value="C:cytosol"/>
    <property type="evidence" value="ECO:0007669"/>
    <property type="project" value="TreeGrafter"/>
</dbReference>
<dbReference type="GO" id="GO:0006529">
    <property type="term" value="P:asparagine biosynthetic process"/>
    <property type="evidence" value="ECO:0007669"/>
    <property type="project" value="InterPro"/>
</dbReference>
<sequence>MTVHGAGPAVIRTAIAQADPLPGTLGFAGEVDGRLVRDVLGREPLFVESARSPAESPPSDPLSAESTPRDPLSAESTPKDSLPSWAFDPTKLEEPVPFPAGAVLEESEIDRLLEGDVAVETRWSLPDPDPLPERDALERLDDSIRTAIDAVRSTDREIAVAFSGGVDSALVAELLDAPLFVVGFPDSHDVDAARTAAAAMDRDLTVIDLEPADLERAVPAVARATGRTNAMDVQIALPLYLVGERVAREGFDALAVGQGADELFGGYEKVVRLDHRVEAETTRGAVREQIRSLPDQLPRDVLAVRATGLEPVAPLLHDAVVDAALRLPDDLLADEETRKRGFRRVAARYLPDDVASRDKKAVQYGSLVARELDRLARQAGYKRRMDDHVSKYVASLLEDAAEG</sequence>
<dbReference type="PANTHER" id="PTHR11772">
    <property type="entry name" value="ASPARAGINE SYNTHETASE"/>
    <property type="match status" value="1"/>
</dbReference>
<feature type="region of interest" description="Disordered" evidence="3">
    <location>
        <begin position="47"/>
        <end position="90"/>
    </location>
</feature>
<accession>A0A3N6M287</accession>
<feature type="domain" description="Asparagine synthetase" evidence="4">
    <location>
        <begin position="283"/>
        <end position="381"/>
    </location>
</feature>
<dbReference type="PANTHER" id="PTHR11772:SF2">
    <property type="entry name" value="ASPARAGINE SYNTHETASE [GLUTAMINE-HYDROLYZING]"/>
    <property type="match status" value="1"/>
</dbReference>
<comment type="caution">
    <text evidence="5">The sequence shown here is derived from an EMBL/GenBank/DDBJ whole genome shotgun (WGS) entry which is preliminary data.</text>
</comment>
<keyword evidence="2" id="KW-0067">ATP-binding</keyword>
<dbReference type="SUPFAM" id="SSF52402">
    <property type="entry name" value="Adenine nucleotide alpha hydrolases-like"/>
    <property type="match status" value="1"/>
</dbReference>
<dbReference type="InterPro" id="IPR050795">
    <property type="entry name" value="Asn_Synthetase"/>
</dbReference>
<proteinExistence type="predicted"/>
<dbReference type="AlphaFoldDB" id="A0A3N6M287"/>
<reference evidence="5 6" key="1">
    <citation type="submission" date="2018-10" db="EMBL/GenBank/DDBJ databases">
        <title>Natrarchaeobius chitinivorans gen. nov., sp. nov., and Natrarchaeobius haloalkaliphilus sp. nov., alkaliphilic, chitin-utilizing haloarchaea from hypersaline alkaline lakes.</title>
        <authorList>
            <person name="Sorokin D.Y."/>
            <person name="Elcheninov A.G."/>
            <person name="Kostrikina N.A."/>
            <person name="Bale N.J."/>
            <person name="Sinninghe Damste J.S."/>
            <person name="Khijniak T.V."/>
            <person name="Kublanov I.V."/>
            <person name="Toshchakov S.V."/>
        </authorList>
    </citation>
    <scope>NUCLEOTIDE SEQUENCE [LARGE SCALE GENOMIC DNA]</scope>
    <source>
        <strain evidence="5 6">AArcht4T</strain>
    </source>
</reference>
<keyword evidence="1" id="KW-0547">Nucleotide-binding</keyword>
<dbReference type="GO" id="GO:0005524">
    <property type="term" value="F:ATP binding"/>
    <property type="evidence" value="ECO:0007669"/>
    <property type="project" value="UniProtKB-KW"/>
</dbReference>
<dbReference type="EMBL" id="REGA01000004">
    <property type="protein sequence ID" value="RQG95887.1"/>
    <property type="molecule type" value="Genomic_DNA"/>
</dbReference>
<feature type="domain" description="Asparagine synthetase" evidence="4">
    <location>
        <begin position="140"/>
        <end position="274"/>
    </location>
</feature>
<protein>
    <submittedName>
        <fullName evidence="5">Asparagine synthetase B</fullName>
    </submittedName>
</protein>
<dbReference type="InterPro" id="IPR001962">
    <property type="entry name" value="Asn_synthase"/>
</dbReference>
<dbReference type="GO" id="GO:0004066">
    <property type="term" value="F:asparagine synthase (glutamine-hydrolyzing) activity"/>
    <property type="evidence" value="ECO:0007669"/>
    <property type="project" value="InterPro"/>
</dbReference>